<accession>A0A096FN84</accession>
<proteinExistence type="predicted"/>
<evidence type="ECO:0000313" key="1">
    <source>
        <dbReference type="EMBL" id="KGH31253.1"/>
    </source>
</evidence>
<sequence length="41" mass="4352">MAGPDGVETKSIREAHKEQVRVLNRSTDAAIVMQGGDVTAL</sequence>
<dbReference type="Proteomes" id="UP000029553">
    <property type="component" value="Unassembled WGS sequence"/>
</dbReference>
<comment type="caution">
    <text evidence="1">The sequence shown here is derived from an EMBL/GenBank/DDBJ whole genome shotgun (WGS) entry which is preliminary data.</text>
</comment>
<organism evidence="1 2">
    <name type="scientific">Comamonas testosteroni</name>
    <name type="common">Pseudomonas testosteroni</name>
    <dbReference type="NCBI Taxonomy" id="285"/>
    <lineage>
        <taxon>Bacteria</taxon>
        <taxon>Pseudomonadati</taxon>
        <taxon>Pseudomonadota</taxon>
        <taxon>Betaproteobacteria</taxon>
        <taxon>Burkholderiales</taxon>
        <taxon>Comamonadaceae</taxon>
        <taxon>Comamonas</taxon>
    </lineage>
</organism>
<reference evidence="1 2" key="1">
    <citation type="submission" date="2013-09" db="EMBL/GenBank/DDBJ databases">
        <title>High correlation between genotypes and phenotypes of environmental bacteria Comamonas testosteroni strains.</title>
        <authorList>
            <person name="Liu L."/>
            <person name="Zhu W."/>
            <person name="Xia X."/>
            <person name="Xu B."/>
            <person name="Luo M."/>
            <person name="Wang G."/>
        </authorList>
    </citation>
    <scope>NUCLEOTIDE SEQUENCE [LARGE SCALE GENOMIC DNA]</scope>
    <source>
        <strain evidence="1 2">JL40</strain>
    </source>
</reference>
<gene>
    <name evidence="1" type="ORF">P353_06860</name>
</gene>
<evidence type="ECO:0000313" key="2">
    <source>
        <dbReference type="Proteomes" id="UP000029553"/>
    </source>
</evidence>
<name>A0A096FN84_COMTE</name>
<protein>
    <submittedName>
        <fullName evidence="1">Uncharacterized protein</fullName>
    </submittedName>
</protein>
<dbReference type="AlphaFoldDB" id="A0A096FN84"/>
<dbReference type="EMBL" id="AWOR01000026">
    <property type="protein sequence ID" value="KGH31253.1"/>
    <property type="molecule type" value="Genomic_DNA"/>
</dbReference>